<evidence type="ECO:0000259" key="6">
    <source>
        <dbReference type="PROSITE" id="PS50157"/>
    </source>
</evidence>
<dbReference type="InterPro" id="IPR052127">
    <property type="entry name" value="STE12_transcription_factor"/>
</dbReference>
<name>A0ABR2W429_9FUNG</name>
<keyword evidence="5" id="KW-0479">Metal-binding</keyword>
<keyword evidence="5" id="KW-0862">Zinc</keyword>
<dbReference type="PANTHER" id="PTHR47427:SF1">
    <property type="entry name" value="PROTEIN STE12"/>
    <property type="match status" value="1"/>
</dbReference>
<comment type="caution">
    <text evidence="7">The sequence shown here is derived from an EMBL/GenBank/DDBJ whole genome shotgun (WGS) entry which is preliminary data.</text>
</comment>
<dbReference type="SUPFAM" id="SSF57667">
    <property type="entry name" value="beta-beta-alpha zinc fingers"/>
    <property type="match status" value="2"/>
</dbReference>
<dbReference type="Proteomes" id="UP001479436">
    <property type="component" value="Unassembled WGS sequence"/>
</dbReference>
<keyword evidence="8" id="KW-1185">Reference proteome</keyword>
<dbReference type="PROSITE" id="PS00028">
    <property type="entry name" value="ZINC_FINGER_C2H2_1"/>
    <property type="match status" value="2"/>
</dbReference>
<dbReference type="EMBL" id="JASJQH010007049">
    <property type="protein sequence ID" value="KAK9719426.1"/>
    <property type="molecule type" value="Genomic_DNA"/>
</dbReference>
<dbReference type="PANTHER" id="PTHR47427">
    <property type="entry name" value="PROTEIN STE12"/>
    <property type="match status" value="1"/>
</dbReference>
<evidence type="ECO:0000256" key="4">
    <source>
        <dbReference type="ARBA" id="ARBA00023242"/>
    </source>
</evidence>
<accession>A0ABR2W429</accession>
<keyword evidence="5" id="KW-0863">Zinc-finger</keyword>
<protein>
    <recommendedName>
        <fullName evidence="6">C2H2-type domain-containing protein</fullName>
    </recommendedName>
</protein>
<gene>
    <name evidence="7" type="ORF">K7432_004806</name>
</gene>
<dbReference type="InterPro" id="IPR036236">
    <property type="entry name" value="Znf_C2H2_sf"/>
</dbReference>
<evidence type="ECO:0000313" key="8">
    <source>
        <dbReference type="Proteomes" id="UP001479436"/>
    </source>
</evidence>
<keyword evidence="3" id="KW-0804">Transcription</keyword>
<keyword evidence="4" id="KW-0539">Nucleus</keyword>
<dbReference type="PROSITE" id="PS50157">
    <property type="entry name" value="ZINC_FINGER_C2H2_2"/>
    <property type="match status" value="2"/>
</dbReference>
<evidence type="ECO:0000256" key="5">
    <source>
        <dbReference type="PROSITE-ProRule" id="PRU00042"/>
    </source>
</evidence>
<feature type="domain" description="C2H2-type" evidence="6">
    <location>
        <begin position="249"/>
        <end position="278"/>
    </location>
</feature>
<comment type="subcellular location">
    <subcellularLocation>
        <location evidence="1">Nucleus</location>
    </subcellularLocation>
</comment>
<evidence type="ECO:0000256" key="1">
    <source>
        <dbReference type="ARBA" id="ARBA00004123"/>
    </source>
</evidence>
<keyword evidence="2" id="KW-0805">Transcription regulation</keyword>
<evidence type="ECO:0000313" key="7">
    <source>
        <dbReference type="EMBL" id="KAK9719426.1"/>
    </source>
</evidence>
<reference evidence="7 8" key="1">
    <citation type="submission" date="2023-04" db="EMBL/GenBank/DDBJ databases">
        <title>Genome of Basidiobolus ranarum AG-B5.</title>
        <authorList>
            <person name="Stajich J.E."/>
            <person name="Carter-House D."/>
            <person name="Gryganskyi A."/>
        </authorList>
    </citation>
    <scope>NUCLEOTIDE SEQUENCE [LARGE SCALE GENOMIC DNA]</scope>
    <source>
        <strain evidence="7 8">AG-B5</strain>
    </source>
</reference>
<dbReference type="SMART" id="SM00355">
    <property type="entry name" value="ZnF_C2H2"/>
    <property type="match status" value="2"/>
</dbReference>
<sequence length="318" mass="36492">MLPSNTLPNELISSFTSYTMSTSQETTAGHAPYFKPTQNPHFDICESNRGDSYQNPYIKEERVYTSSPTSQSNMSQWRNHQPTNRLSEFNYDFSTRKHSSPTESECSSTFSSPGVSCGRKSVTTLSECSGSISKVSDIHKLLNYEENSTSVTALPLNTEFRANKLPNMYSATSPTHTSFHPESQSPYAIKAQYHPYLGNSRGLYHPRAVSFNTNPTLQGHCLENSNPHDRYYSYLHGNPYTNPIDAKNHLCQYPGCYMRFKRLEHLKRHFRVHTLERPYACTHNGCEKTFSRRDNLGQHLKTHERRVQRQEQLQKSDS</sequence>
<proteinExistence type="predicted"/>
<feature type="domain" description="C2H2-type" evidence="6">
    <location>
        <begin position="279"/>
        <end position="308"/>
    </location>
</feature>
<dbReference type="InterPro" id="IPR013087">
    <property type="entry name" value="Znf_C2H2_type"/>
</dbReference>
<evidence type="ECO:0000256" key="3">
    <source>
        <dbReference type="ARBA" id="ARBA00023163"/>
    </source>
</evidence>
<organism evidence="7 8">
    <name type="scientific">Basidiobolus ranarum</name>
    <dbReference type="NCBI Taxonomy" id="34480"/>
    <lineage>
        <taxon>Eukaryota</taxon>
        <taxon>Fungi</taxon>
        <taxon>Fungi incertae sedis</taxon>
        <taxon>Zoopagomycota</taxon>
        <taxon>Entomophthoromycotina</taxon>
        <taxon>Basidiobolomycetes</taxon>
        <taxon>Basidiobolales</taxon>
        <taxon>Basidiobolaceae</taxon>
        <taxon>Basidiobolus</taxon>
    </lineage>
</organism>
<dbReference type="Gene3D" id="3.30.160.60">
    <property type="entry name" value="Classic Zinc Finger"/>
    <property type="match status" value="2"/>
</dbReference>
<evidence type="ECO:0000256" key="2">
    <source>
        <dbReference type="ARBA" id="ARBA00023015"/>
    </source>
</evidence>